<dbReference type="Pfam" id="PF13671">
    <property type="entry name" value="AAA_33"/>
    <property type="match status" value="1"/>
</dbReference>
<keyword evidence="1" id="KW-0547">Nucleotide-binding</keyword>
<evidence type="ECO:0000313" key="2">
    <source>
        <dbReference type="Proteomes" id="UP000596083"/>
    </source>
</evidence>
<name>A0A7T7HIT1_9HYPH</name>
<organism evidence="1 2">
    <name type="scientific">Martelella lutilitoris</name>
    <dbReference type="NCBI Taxonomy" id="2583532"/>
    <lineage>
        <taxon>Bacteria</taxon>
        <taxon>Pseudomonadati</taxon>
        <taxon>Pseudomonadota</taxon>
        <taxon>Alphaproteobacteria</taxon>
        <taxon>Hyphomicrobiales</taxon>
        <taxon>Aurantimonadaceae</taxon>
        <taxon>Martelella</taxon>
    </lineage>
</organism>
<proteinExistence type="predicted"/>
<dbReference type="RefSeq" id="WP_200334955.1">
    <property type="nucleotide sequence ID" value="NZ_CP066786.1"/>
</dbReference>
<dbReference type="Gene3D" id="3.40.50.300">
    <property type="entry name" value="P-loop containing nucleotide triphosphate hydrolases"/>
    <property type="match status" value="1"/>
</dbReference>
<dbReference type="KEGG" id="mlut:JET14_16720"/>
<dbReference type="EMBL" id="CP066786">
    <property type="protein sequence ID" value="QQM29917.1"/>
    <property type="molecule type" value="Genomic_DNA"/>
</dbReference>
<dbReference type="PANTHER" id="PTHR37807:SF3">
    <property type="entry name" value="OS07G0160300 PROTEIN"/>
    <property type="match status" value="1"/>
</dbReference>
<dbReference type="AlphaFoldDB" id="A0A7T7HIT1"/>
<reference evidence="1 2" key="1">
    <citation type="submission" date="2020-12" db="EMBL/GenBank/DDBJ databases">
        <authorList>
            <person name="Zheng R.K."/>
            <person name="Sun C.M."/>
        </authorList>
    </citation>
    <scope>NUCLEOTIDE SEQUENCE [LARGE SCALE GENOMIC DNA]</scope>
    <source>
        <strain evidence="1 2">ZRK001</strain>
    </source>
</reference>
<dbReference type="PANTHER" id="PTHR37807">
    <property type="entry name" value="OS07G0160300 PROTEIN"/>
    <property type="match status" value="1"/>
</dbReference>
<evidence type="ECO:0000313" key="1">
    <source>
        <dbReference type="EMBL" id="QQM29917.1"/>
    </source>
</evidence>
<dbReference type="GO" id="GO:0005524">
    <property type="term" value="F:ATP binding"/>
    <property type="evidence" value="ECO:0007669"/>
    <property type="project" value="UniProtKB-KW"/>
</dbReference>
<sequence>MPTLISFAGLPGVGKTTIARRFAQERPAVFLRVDEIEAVLRKDDPAREIGPLGYEIAAALAVSNLKTGQDVIIDCVNPWPLTRAMFEKAASEGGAGFLGVEVICADAALHRARLESRTRDIGEGHVEPGWQDVLDRDYAPWPEAALALDTSALSADRAAERILKRLRPLCASGA</sequence>
<dbReference type="Proteomes" id="UP000596083">
    <property type="component" value="Chromosome"/>
</dbReference>
<dbReference type="SUPFAM" id="SSF52540">
    <property type="entry name" value="P-loop containing nucleoside triphosphate hydrolases"/>
    <property type="match status" value="1"/>
</dbReference>
<accession>A0A7T7HIT1</accession>
<keyword evidence="1" id="KW-0067">ATP-binding</keyword>
<dbReference type="InterPro" id="IPR027417">
    <property type="entry name" value="P-loop_NTPase"/>
</dbReference>
<protein>
    <submittedName>
        <fullName evidence="1">ATP-binding protein</fullName>
    </submittedName>
</protein>
<gene>
    <name evidence="1" type="ORF">JET14_16720</name>
</gene>